<comment type="subcellular location">
    <subcellularLocation>
        <location evidence="1 7">Cell membrane</location>
        <topology evidence="1 7">Multi-pass membrane protein</topology>
    </subcellularLocation>
</comment>
<keyword evidence="5 7" id="KW-1133">Transmembrane helix</keyword>
<dbReference type="Pfam" id="PF00528">
    <property type="entry name" value="BPD_transp_1"/>
    <property type="match status" value="1"/>
</dbReference>
<organism evidence="9 10">
    <name type="scientific">Mesorhizobium dulcispinae</name>
    <dbReference type="NCBI Taxonomy" id="3072316"/>
    <lineage>
        <taxon>Bacteria</taxon>
        <taxon>Pseudomonadati</taxon>
        <taxon>Pseudomonadota</taxon>
        <taxon>Alphaproteobacteria</taxon>
        <taxon>Hyphomicrobiales</taxon>
        <taxon>Phyllobacteriaceae</taxon>
        <taxon>Mesorhizobium</taxon>
    </lineage>
</organism>
<dbReference type="RefSeq" id="WP_320315187.1">
    <property type="nucleotide sequence ID" value="NZ_JAVIIX010000001.1"/>
</dbReference>
<reference evidence="9 10" key="1">
    <citation type="submission" date="2023-08" db="EMBL/GenBank/DDBJ databases">
        <title>Implementing the SeqCode for naming new Mesorhizobium species isolated from Vachellia karroo root nodules.</title>
        <authorList>
            <person name="Van Lill M."/>
        </authorList>
    </citation>
    <scope>NUCLEOTIDE SEQUENCE [LARGE SCALE GENOMIC DNA]</scope>
    <source>
        <strain evidence="9 10">VK23A</strain>
    </source>
</reference>
<name>A0ABU4X887_9HYPH</name>
<dbReference type="SUPFAM" id="SSF161098">
    <property type="entry name" value="MetI-like"/>
    <property type="match status" value="1"/>
</dbReference>
<evidence type="ECO:0000256" key="7">
    <source>
        <dbReference type="RuleBase" id="RU363032"/>
    </source>
</evidence>
<gene>
    <name evidence="9" type="ORF">RFM27_02890</name>
</gene>
<feature type="transmembrane region" description="Helical" evidence="7">
    <location>
        <begin position="97"/>
        <end position="121"/>
    </location>
</feature>
<feature type="transmembrane region" description="Helical" evidence="7">
    <location>
        <begin position="175"/>
        <end position="194"/>
    </location>
</feature>
<dbReference type="Pfam" id="PF19300">
    <property type="entry name" value="BPD_transp_1_N"/>
    <property type="match status" value="1"/>
</dbReference>
<dbReference type="PROSITE" id="PS50928">
    <property type="entry name" value="ABC_TM1"/>
    <property type="match status" value="1"/>
</dbReference>
<dbReference type="EMBL" id="JAVIIZ010000001">
    <property type="protein sequence ID" value="MDX8471015.1"/>
    <property type="molecule type" value="Genomic_DNA"/>
</dbReference>
<evidence type="ECO:0000313" key="10">
    <source>
        <dbReference type="Proteomes" id="UP001271780"/>
    </source>
</evidence>
<feature type="transmembrane region" description="Helical" evidence="7">
    <location>
        <begin position="279"/>
        <end position="305"/>
    </location>
</feature>
<protein>
    <submittedName>
        <fullName evidence="9">ABC transporter permease</fullName>
    </submittedName>
</protein>
<keyword evidence="10" id="KW-1185">Reference proteome</keyword>
<feature type="transmembrane region" description="Helical" evidence="7">
    <location>
        <begin position="233"/>
        <end position="259"/>
    </location>
</feature>
<dbReference type="PANTHER" id="PTHR43163">
    <property type="entry name" value="DIPEPTIDE TRANSPORT SYSTEM PERMEASE PROTEIN DPPB-RELATED"/>
    <property type="match status" value="1"/>
</dbReference>
<keyword evidence="4 7" id="KW-0812">Transmembrane</keyword>
<sequence length="316" mass="33512">MFWRFLGRRGVMLLAAILIASFAIFGAMYLTPGSPIAALTGGKSISPEAVAALKARYHLDQPFLVQYWYWLTNALHGDLGTSITLRQDVSQLIAERAWITFALVAYAALLIVIFGIGLGIVAGLRTGWVDTSIVVISAAAAGIPSFIAAIVLLLVFSVLLGWFPAFGAGSGFGDVLWHLTLPAIALAVSAMAIVTRITRASVRQENAAEHVQTAISRGIPRRLVLTRHVLRNAAIPITTVTGITIASLIAISSVVDTAFGLGGLGQFLVRSAQSKDLAVVQGISLVLVIVFVVMNLIVDIIYAALDPRVKLGTRAS</sequence>
<dbReference type="InterPro" id="IPR000515">
    <property type="entry name" value="MetI-like"/>
</dbReference>
<evidence type="ECO:0000313" key="9">
    <source>
        <dbReference type="EMBL" id="MDX8471015.1"/>
    </source>
</evidence>
<evidence type="ECO:0000256" key="6">
    <source>
        <dbReference type="ARBA" id="ARBA00023136"/>
    </source>
</evidence>
<comment type="caution">
    <text evidence="9">The sequence shown here is derived from an EMBL/GenBank/DDBJ whole genome shotgun (WGS) entry which is preliminary data.</text>
</comment>
<dbReference type="InterPro" id="IPR045621">
    <property type="entry name" value="BPD_transp_1_N"/>
</dbReference>
<accession>A0ABU4X887</accession>
<evidence type="ECO:0000256" key="1">
    <source>
        <dbReference type="ARBA" id="ARBA00004651"/>
    </source>
</evidence>
<evidence type="ECO:0000259" key="8">
    <source>
        <dbReference type="PROSITE" id="PS50928"/>
    </source>
</evidence>
<dbReference type="CDD" id="cd06261">
    <property type="entry name" value="TM_PBP2"/>
    <property type="match status" value="1"/>
</dbReference>
<keyword evidence="6 7" id="KW-0472">Membrane</keyword>
<dbReference type="InterPro" id="IPR035906">
    <property type="entry name" value="MetI-like_sf"/>
</dbReference>
<feature type="transmembrane region" description="Helical" evidence="7">
    <location>
        <begin position="133"/>
        <end position="163"/>
    </location>
</feature>
<dbReference type="Proteomes" id="UP001271780">
    <property type="component" value="Unassembled WGS sequence"/>
</dbReference>
<feature type="domain" description="ABC transmembrane type-1" evidence="8">
    <location>
        <begin position="97"/>
        <end position="298"/>
    </location>
</feature>
<evidence type="ECO:0000256" key="2">
    <source>
        <dbReference type="ARBA" id="ARBA00022448"/>
    </source>
</evidence>
<dbReference type="Gene3D" id="1.10.3720.10">
    <property type="entry name" value="MetI-like"/>
    <property type="match status" value="1"/>
</dbReference>
<keyword evidence="2 7" id="KW-0813">Transport</keyword>
<proteinExistence type="inferred from homology"/>
<evidence type="ECO:0000256" key="5">
    <source>
        <dbReference type="ARBA" id="ARBA00022989"/>
    </source>
</evidence>
<evidence type="ECO:0000256" key="4">
    <source>
        <dbReference type="ARBA" id="ARBA00022692"/>
    </source>
</evidence>
<comment type="similarity">
    <text evidence="7">Belongs to the binding-protein-dependent transport system permease family.</text>
</comment>
<keyword evidence="3" id="KW-1003">Cell membrane</keyword>
<dbReference type="PANTHER" id="PTHR43163:SF7">
    <property type="entry name" value="DIPEPTIDE-TRANSPORT INTEGRAL MEMBRANE PROTEIN ABC TRANSPORTER DPPB-RELATED"/>
    <property type="match status" value="1"/>
</dbReference>
<evidence type="ECO:0000256" key="3">
    <source>
        <dbReference type="ARBA" id="ARBA00022475"/>
    </source>
</evidence>
<feature type="transmembrane region" description="Helical" evidence="7">
    <location>
        <begin position="12"/>
        <end position="30"/>
    </location>
</feature>